<name>A0ABD0J1H9_9CAEN</name>
<evidence type="ECO:0000313" key="3">
    <source>
        <dbReference type="EMBL" id="KAK7446635.1"/>
    </source>
</evidence>
<dbReference type="AlphaFoldDB" id="A0ABD0J1H9"/>
<sequence>MSAKQTTRHASQTNYMRCQSNKLHDMPVSLMKAPMSERPFLKPSSPQRLDPTASQAKPTPTKHAKLSTPRAFVKLGKSDWTAMLASEAPTEWAAALEGDRSLLTEYHSGQSLRQSGRSPSWENCASPEYVNNRATMSALRLGINVFNHHERKLQHGRAGDRSVLIAGHLGILGSLGLFFCVSPSLLLESDAYVLL</sequence>
<dbReference type="Proteomes" id="UP001519460">
    <property type="component" value="Unassembled WGS sequence"/>
</dbReference>
<organism evidence="3 4">
    <name type="scientific">Batillaria attramentaria</name>
    <dbReference type="NCBI Taxonomy" id="370345"/>
    <lineage>
        <taxon>Eukaryota</taxon>
        <taxon>Metazoa</taxon>
        <taxon>Spiralia</taxon>
        <taxon>Lophotrochozoa</taxon>
        <taxon>Mollusca</taxon>
        <taxon>Gastropoda</taxon>
        <taxon>Caenogastropoda</taxon>
        <taxon>Sorbeoconcha</taxon>
        <taxon>Cerithioidea</taxon>
        <taxon>Batillariidae</taxon>
        <taxon>Batillaria</taxon>
    </lineage>
</organism>
<dbReference type="EMBL" id="JACVVK020000780">
    <property type="protein sequence ID" value="KAK7446635.1"/>
    <property type="molecule type" value="Genomic_DNA"/>
</dbReference>
<keyword evidence="2" id="KW-0812">Transmembrane</keyword>
<protein>
    <submittedName>
        <fullName evidence="3">Uncharacterized protein</fullName>
    </submittedName>
</protein>
<accession>A0ABD0J1H9</accession>
<proteinExistence type="predicted"/>
<comment type="caution">
    <text evidence="3">The sequence shown here is derived from an EMBL/GenBank/DDBJ whole genome shotgun (WGS) entry which is preliminary data.</text>
</comment>
<feature type="compositionally biased region" description="Polar residues" evidence="1">
    <location>
        <begin position="44"/>
        <end position="58"/>
    </location>
</feature>
<keyword evidence="2" id="KW-1133">Transmembrane helix</keyword>
<gene>
    <name evidence="3" type="ORF">BaRGS_00040250</name>
</gene>
<reference evidence="3 4" key="1">
    <citation type="journal article" date="2023" name="Sci. Data">
        <title>Genome assembly of the Korean intertidal mud-creeper Batillaria attramentaria.</title>
        <authorList>
            <person name="Patra A.K."/>
            <person name="Ho P.T."/>
            <person name="Jun S."/>
            <person name="Lee S.J."/>
            <person name="Kim Y."/>
            <person name="Won Y.J."/>
        </authorList>
    </citation>
    <scope>NUCLEOTIDE SEQUENCE [LARGE SCALE GENOMIC DNA]</scope>
    <source>
        <strain evidence="3">Wonlab-2016</strain>
    </source>
</reference>
<evidence type="ECO:0000313" key="4">
    <source>
        <dbReference type="Proteomes" id="UP001519460"/>
    </source>
</evidence>
<evidence type="ECO:0000256" key="2">
    <source>
        <dbReference type="SAM" id="Phobius"/>
    </source>
</evidence>
<feature type="transmembrane region" description="Helical" evidence="2">
    <location>
        <begin position="163"/>
        <end position="186"/>
    </location>
</feature>
<feature type="region of interest" description="Disordered" evidence="1">
    <location>
        <begin position="37"/>
        <end position="67"/>
    </location>
</feature>
<keyword evidence="4" id="KW-1185">Reference proteome</keyword>
<keyword evidence="2" id="KW-0472">Membrane</keyword>
<evidence type="ECO:0000256" key="1">
    <source>
        <dbReference type="SAM" id="MobiDB-lite"/>
    </source>
</evidence>